<dbReference type="InterPro" id="IPR036249">
    <property type="entry name" value="Thioredoxin-like_sf"/>
</dbReference>
<sequence>MVIITIAVAMNIVQSLFNKAKSTAITAIMGEPEYPKDLPYVAEADCRACPNPCHDEDHPSYPSYLKMDTESPLINSMKPYTRHVLISTGAEDWVSHIDEDKASLAPYLDKAIADGQKRQREENPSLVVPRIVLTNSSRMAESWDGEGWQVIVLPDQIVVNNVTPEQCNDFFEAFLKHPIGTPLSSLHASNQANNILTEMQVEKDLGREDGQNSKRSTKKSETVVTKEEKTLNGNTKRIITTTTTTTSATIMTPSSSSSSIRPHALERQDTDMVGFHRHHVMTDSDDERIKYVTVGKTTFKVLPWLPRAAIMICSHKKRDKRCGITAAILKKEFKHILRNKNIYGDCEDDVEIWLISHIGGHKFAGNVIVHRREGQAIWYGRVDPCHCKAIVERTVLEGQVIKELFRGSMIGSFDHKAKIAW</sequence>
<dbReference type="PANTHER" id="PTHR31902:SF14">
    <property type="entry name" value="ACTIN PATCHES DISTAL PROTEIN 1"/>
    <property type="match status" value="1"/>
</dbReference>
<comment type="caution">
    <text evidence="2">The sequence shown here is derived from an EMBL/GenBank/DDBJ whole genome shotgun (WGS) entry which is preliminary data.</text>
</comment>
<dbReference type="SUPFAM" id="SSF52833">
    <property type="entry name" value="Thioredoxin-like"/>
    <property type="match status" value="1"/>
</dbReference>
<evidence type="ECO:0008006" key="4">
    <source>
        <dbReference type="Google" id="ProtNLM"/>
    </source>
</evidence>
<evidence type="ECO:0000313" key="2">
    <source>
        <dbReference type="EMBL" id="KAG0264460.1"/>
    </source>
</evidence>
<keyword evidence="3" id="KW-1185">Reference proteome</keyword>
<dbReference type="EMBL" id="JAAAJB010000139">
    <property type="protein sequence ID" value="KAG0264460.1"/>
    <property type="molecule type" value="Genomic_DNA"/>
</dbReference>
<gene>
    <name evidence="2" type="ORF">DFQ27_001197</name>
</gene>
<reference evidence="2" key="1">
    <citation type="journal article" date="2020" name="Fungal Divers.">
        <title>Resolving the Mortierellaceae phylogeny through synthesis of multi-gene phylogenetics and phylogenomics.</title>
        <authorList>
            <person name="Vandepol N."/>
            <person name="Liber J."/>
            <person name="Desiro A."/>
            <person name="Na H."/>
            <person name="Kennedy M."/>
            <person name="Barry K."/>
            <person name="Grigoriev I.V."/>
            <person name="Miller A.N."/>
            <person name="O'Donnell K."/>
            <person name="Stajich J.E."/>
            <person name="Bonito G."/>
        </authorList>
    </citation>
    <scope>NUCLEOTIDE SEQUENCE</scope>
    <source>
        <strain evidence="2">BC1065</strain>
    </source>
</reference>
<dbReference type="Proteomes" id="UP000807716">
    <property type="component" value="Unassembled WGS sequence"/>
</dbReference>
<dbReference type="OrthoDB" id="10253744at2759"/>
<dbReference type="InterPro" id="IPR009737">
    <property type="entry name" value="Aim32/Apd1-like"/>
</dbReference>
<dbReference type="AlphaFoldDB" id="A0A9P6U7X4"/>
<dbReference type="PANTHER" id="PTHR31902">
    <property type="entry name" value="ACTIN PATCHES DISTAL PROTEIN 1"/>
    <property type="match status" value="1"/>
</dbReference>
<accession>A0A9P6U7X4</accession>
<dbReference type="Pfam" id="PF06999">
    <property type="entry name" value="Suc_Fer-like"/>
    <property type="match status" value="1"/>
</dbReference>
<dbReference type="CDD" id="cd03062">
    <property type="entry name" value="TRX_Fd_Sucrase"/>
    <property type="match status" value="1"/>
</dbReference>
<dbReference type="Gene3D" id="3.40.30.10">
    <property type="entry name" value="Glutaredoxin"/>
    <property type="match status" value="1"/>
</dbReference>
<feature type="region of interest" description="Disordered" evidence="1">
    <location>
        <begin position="204"/>
        <end position="229"/>
    </location>
</feature>
<protein>
    <recommendedName>
        <fullName evidence="4">Sucrase/ferredoxin-like-domain-containing protein</fullName>
    </recommendedName>
</protein>
<evidence type="ECO:0000256" key="1">
    <source>
        <dbReference type="SAM" id="MobiDB-lite"/>
    </source>
</evidence>
<evidence type="ECO:0000313" key="3">
    <source>
        <dbReference type="Proteomes" id="UP000807716"/>
    </source>
</evidence>
<name>A0A9P6U7X4_9FUNG</name>
<organism evidence="2 3">
    <name type="scientific">Actinomortierella ambigua</name>
    <dbReference type="NCBI Taxonomy" id="1343610"/>
    <lineage>
        <taxon>Eukaryota</taxon>
        <taxon>Fungi</taxon>
        <taxon>Fungi incertae sedis</taxon>
        <taxon>Mucoromycota</taxon>
        <taxon>Mortierellomycotina</taxon>
        <taxon>Mortierellomycetes</taxon>
        <taxon>Mortierellales</taxon>
        <taxon>Mortierellaceae</taxon>
        <taxon>Actinomortierella</taxon>
    </lineage>
</organism>
<proteinExistence type="predicted"/>